<dbReference type="EMBL" id="CP021422">
    <property type="protein sequence ID" value="ASB41634.1"/>
    <property type="molecule type" value="Genomic_DNA"/>
</dbReference>
<protein>
    <submittedName>
        <fullName evidence="2 3">N-acetyltransferase</fullName>
    </submittedName>
</protein>
<sequence length="89" mass="10113">MDYEIVLLRRRPDLAPNVCAVYTDEPYRGRGIAGALLKTVCEDMGAMGIDTLYLVTDHTGLYERYGWEFYCMVQGDDGPARMYVNHKNG</sequence>
<evidence type="ECO:0000313" key="5">
    <source>
        <dbReference type="Proteomes" id="UP000596035"/>
    </source>
</evidence>
<dbReference type="Gene3D" id="3.40.630.30">
    <property type="match status" value="1"/>
</dbReference>
<evidence type="ECO:0000313" key="4">
    <source>
        <dbReference type="Proteomes" id="UP000196710"/>
    </source>
</evidence>
<evidence type="ECO:0000259" key="1">
    <source>
        <dbReference type="PROSITE" id="PS51186"/>
    </source>
</evidence>
<dbReference type="PROSITE" id="PS51186">
    <property type="entry name" value="GNAT"/>
    <property type="match status" value="1"/>
</dbReference>
<dbReference type="InterPro" id="IPR000182">
    <property type="entry name" value="GNAT_dom"/>
</dbReference>
<dbReference type="Proteomes" id="UP000596035">
    <property type="component" value="Chromosome"/>
</dbReference>
<dbReference type="SUPFAM" id="SSF55729">
    <property type="entry name" value="Acyl-CoA N-acyltransferases (Nat)"/>
    <property type="match status" value="1"/>
</dbReference>
<gene>
    <name evidence="2" type="ORF">ADH66_13780</name>
    <name evidence="3" type="ORF">I5Q82_04125</name>
</gene>
<name>A0A1Z2XT57_9FIRM</name>
<proteinExistence type="predicted"/>
<evidence type="ECO:0000313" key="2">
    <source>
        <dbReference type="EMBL" id="ASB41634.1"/>
    </source>
</evidence>
<dbReference type="Proteomes" id="UP000196710">
    <property type="component" value="Chromosome"/>
</dbReference>
<reference evidence="2" key="1">
    <citation type="journal article" date="2017" name="Genome Announc.">
        <title>High-Quality Whole-Genome Sequences of the Oligo-Mouse-Microbiota Bacterial Community.</title>
        <authorList>
            <person name="Garzetti D."/>
            <person name="Brugiroux S."/>
            <person name="Bunk B."/>
            <person name="Pukall R."/>
            <person name="McCoy K.D."/>
            <person name="Macpherson A.J."/>
            <person name="Stecher B."/>
        </authorList>
    </citation>
    <scope>NUCLEOTIDE SEQUENCE</scope>
    <source>
        <strain evidence="2">KB18</strain>
    </source>
</reference>
<dbReference type="KEGG" id="amur:ADH66_13780"/>
<dbReference type="InterPro" id="IPR016181">
    <property type="entry name" value="Acyl_CoA_acyltransferase"/>
</dbReference>
<dbReference type="EMBL" id="CP065321">
    <property type="protein sequence ID" value="QQR30894.1"/>
    <property type="molecule type" value="Genomic_DNA"/>
</dbReference>
<reference evidence="3 5" key="3">
    <citation type="submission" date="2020-11" db="EMBL/GenBank/DDBJ databases">
        <title>Closed and high quality bacterial genomes of the OMM12 community.</title>
        <authorList>
            <person name="Marbouty M."/>
            <person name="Lamy-Besnier Q."/>
            <person name="Debarbieux L."/>
            <person name="Koszul R."/>
        </authorList>
    </citation>
    <scope>NUCLEOTIDE SEQUENCE [LARGE SCALE GENOMIC DNA]</scope>
    <source>
        <strain evidence="3 5">KB18</strain>
    </source>
</reference>
<accession>A0A1Z2XT57</accession>
<organism evidence="3 5">
    <name type="scientific">Acutalibacter muris</name>
    <dbReference type="NCBI Taxonomy" id="1796620"/>
    <lineage>
        <taxon>Bacteria</taxon>
        <taxon>Bacillati</taxon>
        <taxon>Bacillota</taxon>
        <taxon>Clostridia</taxon>
        <taxon>Eubacteriales</taxon>
        <taxon>Acutalibacteraceae</taxon>
        <taxon>Acutalibacter</taxon>
    </lineage>
</organism>
<dbReference type="RefSeq" id="WP_066539549.1">
    <property type="nucleotide sequence ID" value="NZ_CP021422.1"/>
</dbReference>
<dbReference type="CDD" id="cd04301">
    <property type="entry name" value="NAT_SF"/>
    <property type="match status" value="1"/>
</dbReference>
<evidence type="ECO:0000313" key="3">
    <source>
        <dbReference type="EMBL" id="QQR30894.1"/>
    </source>
</evidence>
<dbReference type="AlphaFoldDB" id="A0A1Z2XT57"/>
<feature type="domain" description="N-acetyltransferase" evidence="1">
    <location>
        <begin position="1"/>
        <end position="89"/>
    </location>
</feature>
<keyword evidence="4" id="KW-1185">Reference proteome</keyword>
<dbReference type="Pfam" id="PF13527">
    <property type="entry name" value="Acetyltransf_9"/>
    <property type="match status" value="1"/>
</dbReference>
<reference evidence="4" key="2">
    <citation type="submission" date="2017-05" db="EMBL/GenBank/DDBJ databases">
        <title>Improved OligoMM genomes.</title>
        <authorList>
            <person name="Garzetti D."/>
        </authorList>
    </citation>
    <scope>NUCLEOTIDE SEQUENCE [LARGE SCALE GENOMIC DNA]</scope>
    <source>
        <strain evidence="4">KB18</strain>
    </source>
</reference>
<dbReference type="GO" id="GO:0016747">
    <property type="term" value="F:acyltransferase activity, transferring groups other than amino-acyl groups"/>
    <property type="evidence" value="ECO:0007669"/>
    <property type="project" value="InterPro"/>
</dbReference>